<reference evidence="1 2" key="1">
    <citation type="journal article" date="2018" name="Mycol. Prog.">
        <title>Coniella lustricola, a new species from submerged detritus.</title>
        <authorList>
            <person name="Raudabaugh D.B."/>
            <person name="Iturriaga T."/>
            <person name="Carver A."/>
            <person name="Mondo S."/>
            <person name="Pangilinan J."/>
            <person name="Lipzen A."/>
            <person name="He G."/>
            <person name="Amirebrahimi M."/>
            <person name="Grigoriev I.V."/>
            <person name="Miller A.N."/>
        </authorList>
    </citation>
    <scope>NUCLEOTIDE SEQUENCE [LARGE SCALE GENOMIC DNA]</scope>
    <source>
        <strain evidence="1 2">B22-T-1</strain>
    </source>
</reference>
<proteinExistence type="predicted"/>
<dbReference type="InParanoid" id="A0A2T3AN82"/>
<dbReference type="PANTHER" id="PTHR11799">
    <property type="entry name" value="PARAOXONASE"/>
    <property type="match status" value="1"/>
</dbReference>
<dbReference type="EMBL" id="KZ678372">
    <property type="protein sequence ID" value="PSS05122.1"/>
    <property type="molecule type" value="Genomic_DNA"/>
</dbReference>
<protein>
    <recommendedName>
        <fullName evidence="3">Serum paraoxonase/arylesterase</fullName>
    </recommendedName>
</protein>
<dbReference type="Proteomes" id="UP000241462">
    <property type="component" value="Unassembled WGS sequence"/>
</dbReference>
<dbReference type="InterPro" id="IPR051288">
    <property type="entry name" value="Serum_paraoxonase/arylesterase"/>
</dbReference>
<evidence type="ECO:0008006" key="3">
    <source>
        <dbReference type="Google" id="ProtNLM"/>
    </source>
</evidence>
<keyword evidence="2" id="KW-1185">Reference proteome</keyword>
<organism evidence="1 2">
    <name type="scientific">Coniella lustricola</name>
    <dbReference type="NCBI Taxonomy" id="2025994"/>
    <lineage>
        <taxon>Eukaryota</taxon>
        <taxon>Fungi</taxon>
        <taxon>Dikarya</taxon>
        <taxon>Ascomycota</taxon>
        <taxon>Pezizomycotina</taxon>
        <taxon>Sordariomycetes</taxon>
        <taxon>Sordariomycetidae</taxon>
        <taxon>Diaporthales</taxon>
        <taxon>Schizoparmaceae</taxon>
        <taxon>Coniella</taxon>
    </lineage>
</organism>
<gene>
    <name evidence="1" type="ORF">BD289DRAFT_419557</name>
</gene>
<dbReference type="InterPro" id="IPR011042">
    <property type="entry name" value="6-blade_b-propeller_TolB-like"/>
</dbReference>
<dbReference type="Gene3D" id="2.120.10.30">
    <property type="entry name" value="TolB, C-terminal domain"/>
    <property type="match status" value="1"/>
</dbReference>
<dbReference type="PANTHER" id="PTHR11799:SF20">
    <property type="entry name" value="SMP-30_GLUCONOLACTONASE_LRE-LIKE REGION DOMAIN-CONTAINING PROTEIN"/>
    <property type="match status" value="1"/>
</dbReference>
<name>A0A2T3AN82_9PEZI</name>
<sequence>MATLGGISISIAILVAALSQLPFVKNLATFVILGLGIGKTIQPISDFEHQCRRINDPLLQACEDMWLSEASRQLFLACSDPVLRGQWMPGEGHYNTTGRSTKDAIILLDLDTLEATPLPVSGFTGTADDGIINLTGFTGLDKEDGSVELYITNFRPSIDWLTGHIATDQAAVGANSTIEVFKLHHGSKVLEHIRTVADPRIATPNRVAAVEGHGLYISNDHGQTKTGIFSRLSVILRTGDVVFCPEIVEAQSQAPCEIVSSGHGYPNGLIYSAVDGHIYLPCSSEGGIKVLKSSISQEDATRTLNGSNKSLLEALDKIDFPYVVDNLSEDKNGVIWAAVLPRGIEIMRQFDQPFRHFPSATVFKITRILEESTEWNGTYAVEKVLEDRDGAILPGTTTVVHDVATKKLFLSGVVSPFITVCEGVV</sequence>
<dbReference type="SUPFAM" id="SSF63829">
    <property type="entry name" value="Calcium-dependent phosphotriesterase"/>
    <property type="match status" value="1"/>
</dbReference>
<dbReference type="AlphaFoldDB" id="A0A2T3AN82"/>
<accession>A0A2T3AN82</accession>
<evidence type="ECO:0000313" key="2">
    <source>
        <dbReference type="Proteomes" id="UP000241462"/>
    </source>
</evidence>
<dbReference type="OrthoDB" id="5307922at2759"/>
<evidence type="ECO:0000313" key="1">
    <source>
        <dbReference type="EMBL" id="PSS05122.1"/>
    </source>
</evidence>